<reference evidence="5" key="2">
    <citation type="submission" date="2022-01" db="EMBL/GenBank/DDBJ databases">
        <authorList>
            <person name="Yamashiro T."/>
            <person name="Shiraishi A."/>
            <person name="Satake H."/>
            <person name="Nakayama K."/>
        </authorList>
    </citation>
    <scope>NUCLEOTIDE SEQUENCE</scope>
</reference>
<dbReference type="InterPro" id="IPR013103">
    <property type="entry name" value="RVT_2"/>
</dbReference>
<dbReference type="PANTHER" id="PTHR11439:SF495">
    <property type="entry name" value="REVERSE TRANSCRIPTASE, RNA-DEPENDENT DNA POLYMERASE-RELATED"/>
    <property type="match status" value="1"/>
</dbReference>
<feature type="compositionally biased region" description="Basic and acidic residues" evidence="2">
    <location>
        <begin position="791"/>
        <end position="806"/>
    </location>
</feature>
<feature type="domain" description="Reverse transcriptase Ty1/copia-type" evidence="3">
    <location>
        <begin position="335"/>
        <end position="380"/>
    </location>
</feature>
<feature type="coiled-coil region" evidence="1">
    <location>
        <begin position="723"/>
        <end position="775"/>
    </location>
</feature>
<evidence type="ECO:0000259" key="3">
    <source>
        <dbReference type="Pfam" id="PF07727"/>
    </source>
</evidence>
<keyword evidence="6" id="KW-1185">Reference proteome</keyword>
<dbReference type="Proteomes" id="UP001151760">
    <property type="component" value="Unassembled WGS sequence"/>
</dbReference>
<feature type="region of interest" description="Disordered" evidence="2">
    <location>
        <begin position="779"/>
        <end position="827"/>
    </location>
</feature>
<evidence type="ECO:0000313" key="6">
    <source>
        <dbReference type="Proteomes" id="UP001151760"/>
    </source>
</evidence>
<sequence>MPSRHVLSFVGLDDYVYKTKVSETITTASKTTVVTKSGQVRVNTDKQSSPRAAASISTVRPVNTAVPKPKVNDALPTTYSYFKGHSPVKRAFKQKSAAKIYNLNKNVKTARVNNVTTIRLKVVVSADVGNGENVVKQTQDQGIFDSGCSRHMTGNKSFLTDYQEIDGGFVAFRGSPKGGKIIGKGKIRTRKLYFEDVYFVKELKFNLFSISQMCDKKNSVLFTETECLVLSPNFKLLDESQGRGQIGTLILIYYKLYGIMLQVNAGIKLIEMKYQGLLMMLVKKTNEELANEGERNGQEKEGGALNKENDQNVQDFRAELDNLLIQQKEVGCSRNKDNKRGIVVSNKARLVAQGYTQEEGIDYDEVFAPVDGIEAIRLSLSSLVYKDVFYVVDFEQMMHKRFQMSSMRELTFFLGLQVQQKEDGIFISQDKYVADILKKFDFTTMRQSYDTQPDIMFVVCACARFQVTPKTSHLYVVKMIFRYLKGQPKLGLWYPRDSPFDLEAFSDSDYAGASLDRKSTTRAEYVAAANCCGQVLWIQNQMLVYEFNFMNTEIHIDNESTICIVKNPVFHSKTKHIKIRHHFIRDSLYGAMFYKGVGRPYLKGLHYCSSFEASRQWVHNRIQSMATLNESLPYGTDSGSGPRVKDQQQETEVPQPSSPTYTNVADEAAFTSVDVVHGGAATTISSIDARQDSGNIPKSPTMPHDSPLPGGHIPGSDEGSMTLHELTVLCTKLSNKVDNLETELKQTKQTYSAALTKIIKKVKKLEQNVKTSQARRRAKIVVSDDEESSEDPSKQGRMIEDIDQDARISLVTPTKVSSQEEPNLKFS</sequence>
<dbReference type="InterPro" id="IPR054722">
    <property type="entry name" value="PolX-like_BBD"/>
</dbReference>
<feature type="domain" description="Reverse transcriptase Ty1/copia-type" evidence="3">
    <location>
        <begin position="384"/>
        <end position="446"/>
    </location>
</feature>
<evidence type="ECO:0000313" key="5">
    <source>
        <dbReference type="EMBL" id="GJT73302.1"/>
    </source>
</evidence>
<comment type="caution">
    <text evidence="5">The sequence shown here is derived from an EMBL/GenBank/DDBJ whole genome shotgun (WGS) entry which is preliminary data.</text>
</comment>
<feature type="compositionally biased region" description="Polar residues" evidence="2">
    <location>
        <begin position="650"/>
        <end position="661"/>
    </location>
</feature>
<dbReference type="Pfam" id="PF07727">
    <property type="entry name" value="RVT_2"/>
    <property type="match status" value="2"/>
</dbReference>
<gene>
    <name evidence="5" type="ORF">Tco_1032588</name>
</gene>
<reference evidence="5" key="1">
    <citation type="journal article" date="2022" name="Int. J. Mol. Sci.">
        <title>Draft Genome of Tanacetum Coccineum: Genomic Comparison of Closely Related Tanacetum-Family Plants.</title>
        <authorList>
            <person name="Yamashiro T."/>
            <person name="Shiraishi A."/>
            <person name="Nakayama K."/>
            <person name="Satake H."/>
        </authorList>
    </citation>
    <scope>NUCLEOTIDE SEQUENCE</scope>
</reference>
<feature type="compositionally biased region" description="Polar residues" evidence="2">
    <location>
        <begin position="811"/>
        <end position="827"/>
    </location>
</feature>
<feature type="domain" description="Retrovirus-related Pol polyprotein from transposon TNT 1-94-like beta-barrel" evidence="4">
    <location>
        <begin position="143"/>
        <end position="216"/>
    </location>
</feature>
<protein>
    <submittedName>
        <fullName evidence="5">Ribonuclease H-like domain-containing protein</fullName>
    </submittedName>
</protein>
<evidence type="ECO:0000259" key="4">
    <source>
        <dbReference type="Pfam" id="PF22936"/>
    </source>
</evidence>
<dbReference type="CDD" id="cd09272">
    <property type="entry name" value="RNase_HI_RT_Ty1"/>
    <property type="match status" value="1"/>
</dbReference>
<organism evidence="5 6">
    <name type="scientific">Tanacetum coccineum</name>
    <dbReference type="NCBI Taxonomy" id="301880"/>
    <lineage>
        <taxon>Eukaryota</taxon>
        <taxon>Viridiplantae</taxon>
        <taxon>Streptophyta</taxon>
        <taxon>Embryophyta</taxon>
        <taxon>Tracheophyta</taxon>
        <taxon>Spermatophyta</taxon>
        <taxon>Magnoliopsida</taxon>
        <taxon>eudicotyledons</taxon>
        <taxon>Gunneridae</taxon>
        <taxon>Pentapetalae</taxon>
        <taxon>asterids</taxon>
        <taxon>campanulids</taxon>
        <taxon>Asterales</taxon>
        <taxon>Asteraceae</taxon>
        <taxon>Asteroideae</taxon>
        <taxon>Anthemideae</taxon>
        <taxon>Anthemidinae</taxon>
        <taxon>Tanacetum</taxon>
    </lineage>
</organism>
<dbReference type="PANTHER" id="PTHR11439">
    <property type="entry name" value="GAG-POL-RELATED RETROTRANSPOSON"/>
    <property type="match status" value="1"/>
</dbReference>
<proteinExistence type="predicted"/>
<accession>A0ABQ5GEC7</accession>
<evidence type="ECO:0000256" key="2">
    <source>
        <dbReference type="SAM" id="MobiDB-lite"/>
    </source>
</evidence>
<name>A0ABQ5GEC7_9ASTR</name>
<dbReference type="EMBL" id="BQNB010018338">
    <property type="protein sequence ID" value="GJT73302.1"/>
    <property type="molecule type" value="Genomic_DNA"/>
</dbReference>
<feature type="region of interest" description="Disordered" evidence="2">
    <location>
        <begin position="630"/>
        <end position="661"/>
    </location>
</feature>
<dbReference type="Pfam" id="PF22936">
    <property type="entry name" value="Pol_BBD"/>
    <property type="match status" value="1"/>
</dbReference>
<evidence type="ECO:0000256" key="1">
    <source>
        <dbReference type="SAM" id="Coils"/>
    </source>
</evidence>
<keyword evidence="1" id="KW-0175">Coiled coil</keyword>